<evidence type="ECO:0000313" key="1">
    <source>
        <dbReference type="EMBL" id="CAL5133552.1"/>
    </source>
</evidence>
<name>A0AAV2TDM4_CALDB</name>
<gene>
    <name evidence="1" type="ORF">CDAUBV1_LOCUS6822</name>
</gene>
<dbReference type="AlphaFoldDB" id="A0AAV2TDM4"/>
<sequence length="68" mass="8046">MMLRKSLTNVVYYDQAMCVWTGRDQSLLQWTNNQHKPTYKQKVHINTAAEVASSYHLFQYARFGLHLL</sequence>
<reference evidence="1" key="1">
    <citation type="submission" date="2024-06" db="EMBL/GenBank/DDBJ databases">
        <authorList>
            <person name="Liu X."/>
            <person name="Lenzi L."/>
            <person name="Haldenby T S."/>
            <person name="Uol C."/>
        </authorList>
    </citation>
    <scope>NUCLEOTIDE SEQUENCE</scope>
</reference>
<accession>A0AAV2TDM4</accession>
<organism evidence="1 2">
    <name type="scientific">Calicophoron daubneyi</name>
    <name type="common">Rumen fluke</name>
    <name type="synonym">Paramphistomum daubneyi</name>
    <dbReference type="NCBI Taxonomy" id="300641"/>
    <lineage>
        <taxon>Eukaryota</taxon>
        <taxon>Metazoa</taxon>
        <taxon>Spiralia</taxon>
        <taxon>Lophotrochozoa</taxon>
        <taxon>Platyhelminthes</taxon>
        <taxon>Trematoda</taxon>
        <taxon>Digenea</taxon>
        <taxon>Plagiorchiida</taxon>
        <taxon>Pronocephalata</taxon>
        <taxon>Paramphistomoidea</taxon>
        <taxon>Paramphistomidae</taxon>
        <taxon>Calicophoron</taxon>
    </lineage>
</organism>
<dbReference type="EMBL" id="CAXLJL010000156">
    <property type="protein sequence ID" value="CAL5133552.1"/>
    <property type="molecule type" value="Genomic_DNA"/>
</dbReference>
<comment type="caution">
    <text evidence="1">The sequence shown here is derived from an EMBL/GenBank/DDBJ whole genome shotgun (WGS) entry which is preliminary data.</text>
</comment>
<evidence type="ECO:0000313" key="2">
    <source>
        <dbReference type="Proteomes" id="UP001497525"/>
    </source>
</evidence>
<dbReference type="Proteomes" id="UP001497525">
    <property type="component" value="Unassembled WGS sequence"/>
</dbReference>
<protein>
    <submittedName>
        <fullName evidence="1">Uncharacterized protein</fullName>
    </submittedName>
</protein>
<proteinExistence type="predicted"/>